<gene>
    <name evidence="1" type="ordered locus">Runsl_0011</name>
</gene>
<dbReference type="EMBL" id="CP002859">
    <property type="protein sequence ID" value="AEI46471.1"/>
    <property type="molecule type" value="Genomic_DNA"/>
</dbReference>
<organism evidence="1 2">
    <name type="scientific">Runella slithyformis (strain ATCC 29530 / DSM 19594 / LMG 11500 / NCIMB 11436 / LSU 4)</name>
    <dbReference type="NCBI Taxonomy" id="761193"/>
    <lineage>
        <taxon>Bacteria</taxon>
        <taxon>Pseudomonadati</taxon>
        <taxon>Bacteroidota</taxon>
        <taxon>Cytophagia</taxon>
        <taxon>Cytophagales</taxon>
        <taxon>Spirosomataceae</taxon>
        <taxon>Runella</taxon>
    </lineage>
</organism>
<dbReference type="KEGG" id="rsi:Runsl_0011"/>
<reference evidence="2" key="1">
    <citation type="submission" date="2011-06" db="EMBL/GenBank/DDBJ databases">
        <title>The complete genome of chromosome of Runella slithyformis DSM 19594.</title>
        <authorList>
            <consortium name="US DOE Joint Genome Institute (JGI-PGF)"/>
            <person name="Lucas S."/>
            <person name="Han J."/>
            <person name="Lapidus A."/>
            <person name="Bruce D."/>
            <person name="Goodwin L."/>
            <person name="Pitluck S."/>
            <person name="Peters L."/>
            <person name="Kyrpides N."/>
            <person name="Mavromatis K."/>
            <person name="Ivanova N."/>
            <person name="Ovchinnikova G."/>
            <person name="Zhang X."/>
            <person name="Misra M."/>
            <person name="Detter J.C."/>
            <person name="Tapia R."/>
            <person name="Han C."/>
            <person name="Land M."/>
            <person name="Hauser L."/>
            <person name="Markowitz V."/>
            <person name="Cheng J.-F."/>
            <person name="Hugenholtz P."/>
            <person name="Woyke T."/>
            <person name="Wu D."/>
            <person name="Tindall B."/>
            <person name="Faehrich R."/>
            <person name="Brambilla E."/>
            <person name="Klenk H.-P."/>
            <person name="Eisen J.A."/>
        </authorList>
    </citation>
    <scope>NUCLEOTIDE SEQUENCE [LARGE SCALE GENOMIC DNA]</scope>
    <source>
        <strain evidence="2">ATCC 29530 / DSM 19594 / LMG 11500 / NCIMB 11436 / LSU 4</strain>
    </source>
</reference>
<evidence type="ECO:0000313" key="1">
    <source>
        <dbReference type="EMBL" id="AEI46471.1"/>
    </source>
</evidence>
<reference evidence="1 2" key="2">
    <citation type="journal article" date="2012" name="Stand. Genomic Sci.">
        <title>Complete genome sequence of the aquatic bacterium Runella slithyformis type strain (LSU 4(T)).</title>
        <authorList>
            <person name="Copeland A."/>
            <person name="Zhang X."/>
            <person name="Misra M."/>
            <person name="Lapidus A."/>
            <person name="Nolan M."/>
            <person name="Lucas S."/>
            <person name="Deshpande S."/>
            <person name="Cheng J.F."/>
            <person name="Tapia R."/>
            <person name="Goodwin L.A."/>
            <person name="Pitluck S."/>
            <person name="Liolios K."/>
            <person name="Pagani I."/>
            <person name="Ivanova N."/>
            <person name="Mikhailova N."/>
            <person name="Pati A."/>
            <person name="Chen A."/>
            <person name="Palaniappan K."/>
            <person name="Land M."/>
            <person name="Hauser L."/>
            <person name="Pan C."/>
            <person name="Jeffries C.D."/>
            <person name="Detter J.C."/>
            <person name="Brambilla E.M."/>
            <person name="Rohde M."/>
            <person name="Djao O.D."/>
            <person name="Goker M."/>
            <person name="Sikorski J."/>
            <person name="Tindall B.J."/>
            <person name="Woyke T."/>
            <person name="Bristow J."/>
            <person name="Eisen J.A."/>
            <person name="Markowitz V."/>
            <person name="Hugenholtz P."/>
            <person name="Kyrpides N.C."/>
            <person name="Klenk H.P."/>
            <person name="Mavromatis K."/>
        </authorList>
    </citation>
    <scope>NUCLEOTIDE SEQUENCE [LARGE SCALE GENOMIC DNA]</scope>
    <source>
        <strain evidence="2">ATCC 29530 / DSM 19594 / LMG 11500 / NCIMB 11436 / LSU 4</strain>
    </source>
</reference>
<accession>A0A7U3ZFW7</accession>
<dbReference type="Proteomes" id="UP000000493">
    <property type="component" value="Chromosome"/>
</dbReference>
<sequence length="48" mass="5365">MNTQPYQLLFVTNHPDFRGGTLFEPENALDIHADLSKAAGNRRLGLPQ</sequence>
<evidence type="ECO:0000313" key="2">
    <source>
        <dbReference type="Proteomes" id="UP000000493"/>
    </source>
</evidence>
<dbReference type="AlphaFoldDB" id="A0A7U3ZFW7"/>
<name>A0A7U3ZFW7_RUNSL</name>
<proteinExistence type="predicted"/>
<keyword evidence="2" id="KW-1185">Reference proteome</keyword>
<protein>
    <submittedName>
        <fullName evidence="1">Uncharacterized protein</fullName>
    </submittedName>
</protein>